<name>A0AAV2K2A9_KNICA</name>
<keyword evidence="3" id="KW-1185">Reference proteome</keyword>
<feature type="region of interest" description="Disordered" evidence="1">
    <location>
        <begin position="23"/>
        <end position="51"/>
    </location>
</feature>
<evidence type="ECO:0000256" key="1">
    <source>
        <dbReference type="SAM" id="MobiDB-lite"/>
    </source>
</evidence>
<accession>A0AAV2K2A9</accession>
<evidence type="ECO:0000313" key="3">
    <source>
        <dbReference type="Proteomes" id="UP001497482"/>
    </source>
</evidence>
<organism evidence="2 3">
    <name type="scientific">Knipowitschia caucasica</name>
    <name type="common">Caucasian dwarf goby</name>
    <name type="synonym">Pomatoschistus caucasicus</name>
    <dbReference type="NCBI Taxonomy" id="637954"/>
    <lineage>
        <taxon>Eukaryota</taxon>
        <taxon>Metazoa</taxon>
        <taxon>Chordata</taxon>
        <taxon>Craniata</taxon>
        <taxon>Vertebrata</taxon>
        <taxon>Euteleostomi</taxon>
        <taxon>Actinopterygii</taxon>
        <taxon>Neopterygii</taxon>
        <taxon>Teleostei</taxon>
        <taxon>Neoteleostei</taxon>
        <taxon>Acanthomorphata</taxon>
        <taxon>Gobiaria</taxon>
        <taxon>Gobiiformes</taxon>
        <taxon>Gobioidei</taxon>
        <taxon>Gobiidae</taxon>
        <taxon>Gobiinae</taxon>
        <taxon>Knipowitschia</taxon>
    </lineage>
</organism>
<proteinExistence type="predicted"/>
<sequence>MVIEMNAATLVFHQLREHVQAEMMMDDGTGTSANTSRPQQKPPQLKPPPPKTECSMKFPAEVSCGFCGCGWL</sequence>
<dbReference type="AlphaFoldDB" id="A0AAV2K2A9"/>
<dbReference type="EMBL" id="OZ035837">
    <property type="protein sequence ID" value="CAL1581854.1"/>
    <property type="molecule type" value="Genomic_DNA"/>
</dbReference>
<gene>
    <name evidence="2" type="ORF">KC01_LOCUS12569</name>
</gene>
<dbReference type="Proteomes" id="UP001497482">
    <property type="component" value="Chromosome 15"/>
</dbReference>
<feature type="compositionally biased region" description="Pro residues" evidence="1">
    <location>
        <begin position="40"/>
        <end position="51"/>
    </location>
</feature>
<reference evidence="2 3" key="1">
    <citation type="submission" date="2024-04" db="EMBL/GenBank/DDBJ databases">
        <authorList>
            <person name="Waldvogel A.-M."/>
            <person name="Schoenle A."/>
        </authorList>
    </citation>
    <scope>NUCLEOTIDE SEQUENCE [LARGE SCALE GENOMIC DNA]</scope>
</reference>
<evidence type="ECO:0000313" key="2">
    <source>
        <dbReference type="EMBL" id="CAL1581854.1"/>
    </source>
</evidence>
<protein>
    <submittedName>
        <fullName evidence="2">Uncharacterized protein</fullName>
    </submittedName>
</protein>